<dbReference type="STRING" id="526225.Gobs_1595"/>
<dbReference type="Proteomes" id="UP000001382">
    <property type="component" value="Chromosome"/>
</dbReference>
<dbReference type="OrthoDB" id="5178565at2"/>
<dbReference type="Pfam" id="PF11716">
    <property type="entry name" value="MDMPI_N"/>
    <property type="match status" value="1"/>
</dbReference>
<proteinExistence type="predicted"/>
<gene>
    <name evidence="2" type="ordered locus">Gobs_1595</name>
</gene>
<reference evidence="3" key="2">
    <citation type="submission" date="2010-01" db="EMBL/GenBank/DDBJ databases">
        <title>The complete genome of Geodermatophilus obscurus DSM 43160.</title>
        <authorList>
            <consortium name="US DOE Joint Genome Institute (JGI-PGF)"/>
            <person name="Lucas S."/>
            <person name="Copeland A."/>
            <person name="Lapidus A."/>
            <person name="Glavina del Rio T."/>
            <person name="Dalin E."/>
            <person name="Tice H."/>
            <person name="Bruce D."/>
            <person name="Goodwin L."/>
            <person name="Pitluck S."/>
            <person name="Kyrpides N."/>
            <person name="Mavromatis K."/>
            <person name="Ivanova N."/>
            <person name="Munk A.C."/>
            <person name="Brettin T."/>
            <person name="Detter J.C."/>
            <person name="Han C."/>
            <person name="Larimer F."/>
            <person name="Land M."/>
            <person name="Hauser L."/>
            <person name="Markowitz V."/>
            <person name="Cheng J.-F."/>
            <person name="Hugenholtz P."/>
            <person name="Woyke T."/>
            <person name="Wu D."/>
            <person name="Jando M."/>
            <person name="Schneider S."/>
            <person name="Klenk H.-P."/>
            <person name="Eisen J.A."/>
        </authorList>
    </citation>
    <scope>NUCLEOTIDE SEQUENCE [LARGE SCALE GENOMIC DNA]</scope>
    <source>
        <strain evidence="3">ATCC 25078 / DSM 43160 / JCM 3152 / KCC A-0152 / KCTC 9177 / NBRC 13315 / NRRL B-3577 / G-20</strain>
    </source>
</reference>
<reference evidence="2 3" key="1">
    <citation type="journal article" date="2010" name="Stand. Genomic Sci.">
        <title>Complete genome sequence of Geodermatophilus obscurus type strain (G-20).</title>
        <authorList>
            <person name="Ivanova N."/>
            <person name="Sikorski J."/>
            <person name="Jando M."/>
            <person name="Munk C."/>
            <person name="Lapidus A."/>
            <person name="Glavina Del Rio T."/>
            <person name="Copeland A."/>
            <person name="Tice H."/>
            <person name="Cheng J.-F."/>
            <person name="Lucas S."/>
            <person name="Chen F."/>
            <person name="Nolan M."/>
            <person name="Bruce D."/>
            <person name="Goodwin L."/>
            <person name="Pitluck S."/>
            <person name="Mavromatis K."/>
            <person name="Mikhailova N."/>
            <person name="Pati A."/>
            <person name="Chen A."/>
            <person name="Palaniappan K."/>
            <person name="Land M."/>
            <person name="Hauser L."/>
            <person name="Chang Y.-J."/>
            <person name="Jeffries C.D."/>
            <person name="Meincke L."/>
            <person name="Brettin T."/>
            <person name="Detter J.C."/>
            <person name="Detter J.C."/>
            <person name="Rohde M."/>
            <person name="Goeker M."/>
            <person name="Bristow J."/>
            <person name="Eisen J.A."/>
            <person name="Markowitz V."/>
            <person name="Hugenholtz P."/>
            <person name="Kyrpides N.C."/>
            <person name="Klenk H.-P."/>
        </authorList>
    </citation>
    <scope>NUCLEOTIDE SEQUENCE [LARGE SCALE GENOMIC DNA]</scope>
    <source>
        <strain evidence="3">ATCC 25078 / DSM 43160 / JCM 3152 / KCC A-0152 / KCTC 9177 / NBRC 13315 / NRRL B-3577 / G-20</strain>
    </source>
</reference>
<dbReference type="HOGENOM" id="CLU_094601_0_0_11"/>
<dbReference type="EMBL" id="CP001867">
    <property type="protein sequence ID" value="ADB74314.1"/>
    <property type="molecule type" value="Genomic_DNA"/>
</dbReference>
<dbReference type="InterPro" id="IPR034660">
    <property type="entry name" value="DinB/YfiT-like"/>
</dbReference>
<protein>
    <recommendedName>
        <fullName evidence="1">Mycothiol-dependent maleylpyruvate isomerase metal-binding domain-containing protein</fullName>
    </recommendedName>
</protein>
<dbReference type="InterPro" id="IPR017517">
    <property type="entry name" value="Maleyloyr_isom"/>
</dbReference>
<organism evidence="2 3">
    <name type="scientific">Geodermatophilus obscurus (strain ATCC 25078 / DSM 43160 / JCM 3152 / CCUG 61914 / KCC A-0152 / KCTC 9177 / NBRC 13315 / NRRL B-3577 / G-20)</name>
    <dbReference type="NCBI Taxonomy" id="526225"/>
    <lineage>
        <taxon>Bacteria</taxon>
        <taxon>Bacillati</taxon>
        <taxon>Actinomycetota</taxon>
        <taxon>Actinomycetes</taxon>
        <taxon>Geodermatophilales</taxon>
        <taxon>Geodermatophilaceae</taxon>
        <taxon>Geodermatophilus</taxon>
    </lineage>
</organism>
<evidence type="ECO:0000313" key="2">
    <source>
        <dbReference type="EMBL" id="ADB74314.1"/>
    </source>
</evidence>
<dbReference type="GO" id="GO:0046872">
    <property type="term" value="F:metal ion binding"/>
    <property type="evidence" value="ECO:0007669"/>
    <property type="project" value="InterPro"/>
</dbReference>
<dbReference type="InterPro" id="IPR024344">
    <property type="entry name" value="MDMPI_metal-binding"/>
</dbReference>
<dbReference type="NCBIfam" id="TIGR03083">
    <property type="entry name" value="maleylpyruvate isomerase family mycothiol-dependent enzyme"/>
    <property type="match status" value="1"/>
</dbReference>
<dbReference type="Gene3D" id="1.20.120.450">
    <property type="entry name" value="dinb family like domain"/>
    <property type="match status" value="1"/>
</dbReference>
<sequence length="218" mass="23418">MDLDDVWRTIDAERSSLADLLEDLSPTEWRTASLCEAWRVGDVAVHLTQAHMGLGAALVGAVRAGGGFDRMIRDSALRAAPLPPGECARRLRAMVGSRRTAPFVTPTEPLIDVLVHGQDIAVPLGRERPVPPAPATAAAQRVWDMGFPFRARKRLAGLRLRATDGDLVLGEGAPVEGTTGDLLLLVTGRAATVHRLSGEGVRRLPAADGRREDSRRTT</sequence>
<dbReference type="AlphaFoldDB" id="D2SCS9"/>
<dbReference type="RefSeq" id="WP_012947754.1">
    <property type="nucleotide sequence ID" value="NC_013757.1"/>
</dbReference>
<keyword evidence="3" id="KW-1185">Reference proteome</keyword>
<name>D2SCS9_GEOOG</name>
<accession>D2SCS9</accession>
<evidence type="ECO:0000313" key="3">
    <source>
        <dbReference type="Proteomes" id="UP000001382"/>
    </source>
</evidence>
<dbReference type="KEGG" id="gob:Gobs_1595"/>
<feature type="domain" description="Mycothiol-dependent maleylpyruvate isomerase metal-binding" evidence="1">
    <location>
        <begin position="11"/>
        <end position="101"/>
    </location>
</feature>
<dbReference type="SUPFAM" id="SSF109854">
    <property type="entry name" value="DinB/YfiT-like putative metalloenzymes"/>
    <property type="match status" value="1"/>
</dbReference>
<evidence type="ECO:0000259" key="1">
    <source>
        <dbReference type="Pfam" id="PF11716"/>
    </source>
</evidence>
<dbReference type="eggNOG" id="ENOG50314EV">
    <property type="taxonomic scope" value="Bacteria"/>
</dbReference>